<sequence length="77" mass="8953">MKRFLSTFGICLALVEAFIFFGGYQLFDFSRRWYLAGASIALVLAVLVCILVHQNDRLEALEKRTRQLEEQIQKQND</sequence>
<keyword evidence="3" id="KW-1185">Reference proteome</keyword>
<keyword evidence="1" id="KW-0472">Membrane</keyword>
<keyword evidence="1" id="KW-1133">Transmembrane helix</keyword>
<proteinExistence type="predicted"/>
<evidence type="ECO:0000256" key="1">
    <source>
        <dbReference type="SAM" id="Phobius"/>
    </source>
</evidence>
<evidence type="ECO:0000313" key="3">
    <source>
        <dbReference type="Proteomes" id="UP000298642"/>
    </source>
</evidence>
<dbReference type="GeneID" id="89522916"/>
<keyword evidence="1" id="KW-0812">Transmembrane</keyword>
<dbReference type="RefSeq" id="WP_021750269.1">
    <property type="nucleotide sequence ID" value="NZ_CAUWCU010000002.1"/>
</dbReference>
<name>A0A4D7AN66_9FIRM</name>
<dbReference type="EMBL" id="CP034413">
    <property type="protein sequence ID" value="QCI59053.1"/>
    <property type="molecule type" value="Genomic_DNA"/>
</dbReference>
<reference evidence="3" key="1">
    <citation type="submission" date="2018-12" db="EMBL/GenBank/DDBJ databases">
        <title>Dusodibacter welbiota gen. nov., sp. nov., isolated from human faeces and emended description of the Oscillibacter genus.</title>
        <authorList>
            <person name="Le Roy T."/>
            <person name="Van der Smissen P."/>
            <person name="Delzenne N."/>
            <person name="Muccioli G."/>
            <person name="Collet J.F."/>
            <person name="Cani P.D."/>
        </authorList>
    </citation>
    <scope>NUCLEOTIDE SEQUENCE [LARGE SCALE GENOMIC DNA]</scope>
    <source>
        <strain evidence="3">J115</strain>
    </source>
</reference>
<feature type="transmembrane region" description="Helical" evidence="1">
    <location>
        <begin position="33"/>
        <end position="53"/>
    </location>
</feature>
<dbReference type="Proteomes" id="UP000298642">
    <property type="component" value="Chromosome"/>
</dbReference>
<accession>A0A4D7AN66</accession>
<evidence type="ECO:0000313" key="2">
    <source>
        <dbReference type="EMBL" id="QCI59053.1"/>
    </source>
</evidence>
<organism evidence="2 3">
    <name type="scientific">Dysosmobacter welbionis</name>
    <dbReference type="NCBI Taxonomy" id="2093857"/>
    <lineage>
        <taxon>Bacteria</taxon>
        <taxon>Bacillati</taxon>
        <taxon>Bacillota</taxon>
        <taxon>Clostridia</taxon>
        <taxon>Eubacteriales</taxon>
        <taxon>Oscillospiraceae</taxon>
        <taxon>Dysosmobacter</taxon>
    </lineage>
</organism>
<dbReference type="KEGG" id="obj:EIO64_07330"/>
<protein>
    <submittedName>
        <fullName evidence="2">Uncharacterized protein</fullName>
    </submittedName>
</protein>
<dbReference type="AlphaFoldDB" id="A0A4D7AN66"/>
<gene>
    <name evidence="2" type="ORF">EIO64_07330</name>
</gene>